<reference evidence="3 4" key="1">
    <citation type="submission" date="2024-06" db="EMBL/GenBank/DDBJ databases">
        <title>The Natural Products Discovery Center: Release of the First 8490 Sequenced Strains for Exploring Actinobacteria Biosynthetic Diversity.</title>
        <authorList>
            <person name="Kalkreuter E."/>
            <person name="Kautsar S.A."/>
            <person name="Yang D."/>
            <person name="Bader C.D."/>
            <person name="Teijaro C.N."/>
            <person name="Fluegel L."/>
            <person name="Davis C.M."/>
            <person name="Simpson J.R."/>
            <person name="Lauterbach L."/>
            <person name="Steele A.D."/>
            <person name="Gui C."/>
            <person name="Meng S."/>
            <person name="Li G."/>
            <person name="Viehrig K."/>
            <person name="Ye F."/>
            <person name="Su P."/>
            <person name="Kiefer A.F."/>
            <person name="Nichols A."/>
            <person name="Cepeda A.J."/>
            <person name="Yan W."/>
            <person name="Fan B."/>
            <person name="Jiang Y."/>
            <person name="Adhikari A."/>
            <person name="Zheng C.-J."/>
            <person name="Schuster L."/>
            <person name="Cowan T.M."/>
            <person name="Smanski M.J."/>
            <person name="Chevrette M.G."/>
            <person name="De Carvalho L.P.S."/>
            <person name="Shen B."/>
        </authorList>
    </citation>
    <scope>NUCLEOTIDE SEQUENCE [LARGE SCALE GENOMIC DNA]</scope>
    <source>
        <strain evidence="3 4">NPDC048946</strain>
    </source>
</reference>
<dbReference type="Pfam" id="PF12796">
    <property type="entry name" value="Ank_2"/>
    <property type="match status" value="1"/>
</dbReference>
<dbReference type="PROSITE" id="PS50297">
    <property type="entry name" value="ANK_REP_REGION"/>
    <property type="match status" value="1"/>
</dbReference>
<name>A0ABV3DWC1_9ACTN</name>
<evidence type="ECO:0000256" key="2">
    <source>
        <dbReference type="SAM" id="MobiDB-lite"/>
    </source>
</evidence>
<dbReference type="EMBL" id="JBEZFP010000229">
    <property type="protein sequence ID" value="MEU8140038.1"/>
    <property type="molecule type" value="Genomic_DNA"/>
</dbReference>
<dbReference type="PROSITE" id="PS50088">
    <property type="entry name" value="ANK_REPEAT"/>
    <property type="match status" value="1"/>
</dbReference>
<proteinExistence type="predicted"/>
<evidence type="ECO:0000313" key="4">
    <source>
        <dbReference type="Proteomes" id="UP001551482"/>
    </source>
</evidence>
<protein>
    <submittedName>
        <fullName evidence="3">Ankyrin repeat domain-containing protein</fullName>
    </submittedName>
</protein>
<dbReference type="Proteomes" id="UP001551482">
    <property type="component" value="Unassembled WGS sequence"/>
</dbReference>
<feature type="compositionally biased region" description="Basic and acidic residues" evidence="2">
    <location>
        <begin position="18"/>
        <end position="28"/>
    </location>
</feature>
<gene>
    <name evidence="3" type="ORF">AB0C36_41920</name>
</gene>
<organism evidence="3 4">
    <name type="scientific">Streptodolium elevatio</name>
    <dbReference type="NCBI Taxonomy" id="3157996"/>
    <lineage>
        <taxon>Bacteria</taxon>
        <taxon>Bacillati</taxon>
        <taxon>Actinomycetota</taxon>
        <taxon>Actinomycetes</taxon>
        <taxon>Kitasatosporales</taxon>
        <taxon>Streptomycetaceae</taxon>
        <taxon>Streptodolium</taxon>
    </lineage>
</organism>
<feature type="region of interest" description="Disordered" evidence="2">
    <location>
        <begin position="201"/>
        <end position="222"/>
    </location>
</feature>
<dbReference type="RefSeq" id="WP_358364770.1">
    <property type="nucleotide sequence ID" value="NZ_JBEZFP010000229.1"/>
</dbReference>
<keyword evidence="1" id="KW-0040">ANK repeat</keyword>
<dbReference type="InterPro" id="IPR036770">
    <property type="entry name" value="Ankyrin_rpt-contain_sf"/>
</dbReference>
<feature type="region of interest" description="Disordered" evidence="2">
    <location>
        <begin position="1"/>
        <end position="28"/>
    </location>
</feature>
<evidence type="ECO:0000256" key="1">
    <source>
        <dbReference type="PROSITE-ProRule" id="PRU00023"/>
    </source>
</evidence>
<comment type="caution">
    <text evidence="3">The sequence shown here is derived from an EMBL/GenBank/DDBJ whole genome shotgun (WGS) entry which is preliminary data.</text>
</comment>
<dbReference type="SUPFAM" id="SSF48403">
    <property type="entry name" value="Ankyrin repeat"/>
    <property type="match status" value="1"/>
</dbReference>
<evidence type="ECO:0000313" key="3">
    <source>
        <dbReference type="EMBL" id="MEU8140038.1"/>
    </source>
</evidence>
<dbReference type="InterPro" id="IPR002110">
    <property type="entry name" value="Ankyrin_rpt"/>
</dbReference>
<feature type="repeat" description="ANK" evidence="1">
    <location>
        <begin position="88"/>
        <end position="114"/>
    </location>
</feature>
<sequence>MGNFDGPVTPDPPALLPERARGDWEGMGRNGFRDAELVRTRLEHGADPTERRPEGDTLLHVIAEYGTSDVLAEMAARADDVDVVAQWTGETPLWKAVCQGNAENVAVLLGSGADPWRPVLSGRSAGSIARWTEMAPLFEELPGYVPPSDAERAEQAEADRQAEVFYEEEYYVFSATFVAALGEDEVIRRLGGDPARCPVLDLDSAPVPSGTGPQGSDPQDRDNAERFLGIRAVPGGCVVVQPQGSRAGSSAVVAALSPGTRAYGIYLSHIKGTYGHLAVDGVDVRHEEIGRSAYDGSPDGHWLYRFWDADPRGVVGRDKWEAYQLAYAAAEAGVTITSASQVAGPPNLWIELPPGSVLLA</sequence>
<dbReference type="Gene3D" id="1.25.40.20">
    <property type="entry name" value="Ankyrin repeat-containing domain"/>
    <property type="match status" value="1"/>
</dbReference>
<dbReference type="SMART" id="SM00248">
    <property type="entry name" value="ANK"/>
    <property type="match status" value="2"/>
</dbReference>
<keyword evidence="4" id="KW-1185">Reference proteome</keyword>
<accession>A0ABV3DWC1</accession>